<protein>
    <submittedName>
        <fullName evidence="2">Uncharacterized protein</fullName>
    </submittedName>
</protein>
<proteinExistence type="predicted"/>
<sequence>MVISTREQPDPSTSITTSTSSRISLSKTILLRNPSSYI</sequence>
<accession>A0A510DSW6</accession>
<name>A0A510E1N0_9CREN</name>
<reference evidence="4" key="1">
    <citation type="submission" date="2018-09" db="EMBL/GenBank/DDBJ databases">
        <title>Complete Genome Sequencing of Sulfolobus sp. JCM 16834.</title>
        <authorList>
            <person name="Kato S."/>
            <person name="Itoh T."/>
            <person name="Ohkuma M."/>
        </authorList>
    </citation>
    <scope>NUCLEOTIDE SEQUENCE [LARGE SCALE GENOMIC DNA]</scope>
    <source>
        <strain evidence="4">IC-007</strain>
    </source>
</reference>
<evidence type="ECO:0000313" key="3">
    <source>
        <dbReference type="Proteomes" id="UP000322983"/>
    </source>
</evidence>
<keyword evidence="3" id="KW-1185">Reference proteome</keyword>
<dbReference type="Proteomes" id="UP000325030">
    <property type="component" value="Chromosome"/>
</dbReference>
<evidence type="ECO:0000313" key="2">
    <source>
        <dbReference type="EMBL" id="BBG25998.1"/>
    </source>
</evidence>
<evidence type="ECO:0000313" key="1">
    <source>
        <dbReference type="EMBL" id="BBG23248.1"/>
    </source>
</evidence>
<dbReference type="Proteomes" id="UP000322983">
    <property type="component" value="Chromosome"/>
</dbReference>
<dbReference type="EMBL" id="AP018930">
    <property type="protein sequence ID" value="BBG25998.1"/>
    <property type="molecule type" value="Genomic_DNA"/>
</dbReference>
<organism evidence="2 4">
    <name type="scientific">Sulfuracidifex tepidarius</name>
    <dbReference type="NCBI Taxonomy" id="1294262"/>
    <lineage>
        <taxon>Archaea</taxon>
        <taxon>Thermoproteota</taxon>
        <taxon>Thermoprotei</taxon>
        <taxon>Sulfolobales</taxon>
        <taxon>Sulfolobaceae</taxon>
        <taxon>Sulfuracidifex</taxon>
    </lineage>
</organism>
<dbReference type="KEGG" id="step:IC006_0532"/>
<reference evidence="2 3" key="2">
    <citation type="journal article" date="2020" name="Int. J. Syst. Evol. Microbiol.">
        <title>Sulfuracidifex tepidarius gen. nov., sp. nov. and transfer of Sulfolobus metallicus Huber and Stetter 1992 to the genus Sulfuracidifex as Sulfuracidifex metallicus comb. nov.</title>
        <authorList>
            <person name="Itoh T."/>
            <person name="Miura T."/>
            <person name="Sakai H.D."/>
            <person name="Kato S."/>
            <person name="Ohkuma M."/>
            <person name="Takashina T."/>
        </authorList>
    </citation>
    <scope>NUCLEOTIDE SEQUENCE</scope>
    <source>
        <strain evidence="1 3">IC-006</strain>
        <strain evidence="2">IC-007</strain>
    </source>
</reference>
<dbReference type="EMBL" id="AP018929">
    <property type="protein sequence ID" value="BBG23248.1"/>
    <property type="molecule type" value="Genomic_DNA"/>
</dbReference>
<accession>A0A510E1N0</accession>
<gene>
    <name evidence="1" type="ORF">IC006_0532</name>
    <name evidence="2" type="ORF">IC007_0503</name>
</gene>
<evidence type="ECO:0000313" key="4">
    <source>
        <dbReference type="Proteomes" id="UP000325030"/>
    </source>
</evidence>
<dbReference type="AlphaFoldDB" id="A0A510E1N0"/>